<evidence type="ECO:0000256" key="1">
    <source>
        <dbReference type="SAM" id="MobiDB-lite"/>
    </source>
</evidence>
<dbReference type="STRING" id="1081108.A0A168I3W8"/>
<gene>
    <name evidence="2" type="ORF">LEL_05532</name>
</gene>
<sequence>MANLGPIPNVFVDYSEEYYGASALASFLADLHYATQTGNHQNSWGLTIFRTVFTLESAETFPLAVKRIKDFLSNRLDMLMCLPKPRSIDLEAKDELLARLYNTTIENTALDGASMETVEQAFHDWVEENGDLESDNPRYRFALVLDQVAIDETLQLPDPNERISLDSYRASCKGLTRWGLDQRMSCQWFWAAPAAMPRVLMFSLNECDQGPHFFAIKLIGNNDDGPVYETVTALNRSHLQCNKLTGYQQNPRTIDGQPMPTRQPQS</sequence>
<dbReference type="EMBL" id="AZHF01000003">
    <property type="protein sequence ID" value="OAA78709.1"/>
    <property type="molecule type" value="Genomic_DNA"/>
</dbReference>
<organism evidence="2 3">
    <name type="scientific">Akanthomyces lecanii RCEF 1005</name>
    <dbReference type="NCBI Taxonomy" id="1081108"/>
    <lineage>
        <taxon>Eukaryota</taxon>
        <taxon>Fungi</taxon>
        <taxon>Dikarya</taxon>
        <taxon>Ascomycota</taxon>
        <taxon>Pezizomycotina</taxon>
        <taxon>Sordariomycetes</taxon>
        <taxon>Hypocreomycetidae</taxon>
        <taxon>Hypocreales</taxon>
        <taxon>Cordycipitaceae</taxon>
        <taxon>Akanthomyces</taxon>
        <taxon>Cordyceps confragosa</taxon>
    </lineage>
</organism>
<feature type="region of interest" description="Disordered" evidence="1">
    <location>
        <begin position="247"/>
        <end position="266"/>
    </location>
</feature>
<dbReference type="OrthoDB" id="6499973at2759"/>
<comment type="caution">
    <text evidence="2">The sequence shown here is derived from an EMBL/GenBank/DDBJ whole genome shotgun (WGS) entry which is preliminary data.</text>
</comment>
<evidence type="ECO:0000313" key="3">
    <source>
        <dbReference type="Proteomes" id="UP000076881"/>
    </source>
</evidence>
<dbReference type="AlphaFoldDB" id="A0A168I3W8"/>
<evidence type="ECO:0000313" key="2">
    <source>
        <dbReference type="EMBL" id="OAA78709.1"/>
    </source>
</evidence>
<accession>A0A168I3W8</accession>
<dbReference type="Proteomes" id="UP000076881">
    <property type="component" value="Unassembled WGS sequence"/>
</dbReference>
<reference evidence="2 3" key="1">
    <citation type="journal article" date="2016" name="Genome Biol. Evol.">
        <title>Divergent and convergent evolution of fungal pathogenicity.</title>
        <authorList>
            <person name="Shang Y."/>
            <person name="Xiao G."/>
            <person name="Zheng P."/>
            <person name="Cen K."/>
            <person name="Zhan S."/>
            <person name="Wang C."/>
        </authorList>
    </citation>
    <scope>NUCLEOTIDE SEQUENCE [LARGE SCALE GENOMIC DNA]</scope>
    <source>
        <strain evidence="2 3">RCEF 1005</strain>
    </source>
</reference>
<keyword evidence="3" id="KW-1185">Reference proteome</keyword>
<proteinExistence type="predicted"/>
<protein>
    <submittedName>
        <fullName evidence="2">Uncharacterized protein</fullName>
    </submittedName>
</protein>
<name>A0A168I3W8_CORDF</name>